<reference evidence="2" key="1">
    <citation type="submission" date="2023-03" db="EMBL/GenBank/DDBJ databases">
        <title>Actinoallomurus iriomotensis NBRC 103681.</title>
        <authorList>
            <person name="Ichikawa N."/>
            <person name="Sato H."/>
            <person name="Tonouchi N."/>
        </authorList>
    </citation>
    <scope>NUCLEOTIDE SEQUENCE</scope>
    <source>
        <strain evidence="2">NBRC 103681</strain>
    </source>
</reference>
<dbReference type="Proteomes" id="UP001165135">
    <property type="component" value="Unassembled WGS sequence"/>
</dbReference>
<evidence type="ECO:0000313" key="3">
    <source>
        <dbReference type="Proteomes" id="UP001165135"/>
    </source>
</evidence>
<evidence type="ECO:0000313" key="2">
    <source>
        <dbReference type="EMBL" id="GLY80269.1"/>
    </source>
</evidence>
<comment type="caution">
    <text evidence="2">The sequence shown here is derived from an EMBL/GenBank/DDBJ whole genome shotgun (WGS) entry which is preliminary data.</text>
</comment>
<gene>
    <name evidence="2" type="ORF">Airi01_085360</name>
</gene>
<sequence>MKGGESIVPSTQVEEFSHRSWAEPRPSLAWRSAVRRQRNVRAAMTFWIFNGLLVIGDLLEHAWVTLYRR</sequence>
<feature type="transmembrane region" description="Helical" evidence="1">
    <location>
        <begin position="40"/>
        <end position="59"/>
    </location>
</feature>
<keyword evidence="1" id="KW-0472">Membrane</keyword>
<name>A0A9W6RR23_9ACTN</name>
<keyword evidence="1" id="KW-1133">Transmembrane helix</keyword>
<organism evidence="2 3">
    <name type="scientific">Actinoallomurus iriomotensis</name>
    <dbReference type="NCBI Taxonomy" id="478107"/>
    <lineage>
        <taxon>Bacteria</taxon>
        <taxon>Bacillati</taxon>
        <taxon>Actinomycetota</taxon>
        <taxon>Actinomycetes</taxon>
        <taxon>Streptosporangiales</taxon>
        <taxon>Thermomonosporaceae</taxon>
        <taxon>Actinoallomurus</taxon>
    </lineage>
</organism>
<dbReference type="AlphaFoldDB" id="A0A9W6RR23"/>
<evidence type="ECO:0000256" key="1">
    <source>
        <dbReference type="SAM" id="Phobius"/>
    </source>
</evidence>
<proteinExistence type="predicted"/>
<keyword evidence="1" id="KW-0812">Transmembrane</keyword>
<protein>
    <submittedName>
        <fullName evidence="2">Uncharacterized protein</fullName>
    </submittedName>
</protein>
<dbReference type="EMBL" id="BSTJ01000014">
    <property type="protein sequence ID" value="GLY80269.1"/>
    <property type="molecule type" value="Genomic_DNA"/>
</dbReference>
<accession>A0A9W6RR23</accession>